<dbReference type="STRING" id="1792290.MSP8886_04261"/>
<gene>
    <name evidence="2" type="ORF">MSP8886_04261</name>
</gene>
<dbReference type="GO" id="GO:0004343">
    <property type="term" value="F:glucosamine 6-phosphate N-acetyltransferase activity"/>
    <property type="evidence" value="ECO:0007669"/>
    <property type="project" value="TreeGrafter"/>
</dbReference>
<keyword evidence="3" id="KW-1185">Reference proteome</keyword>
<dbReference type="Gene3D" id="3.40.630.30">
    <property type="match status" value="1"/>
</dbReference>
<dbReference type="RefSeq" id="WP_067020864.1">
    <property type="nucleotide sequence ID" value="NZ_FLOB01000021.1"/>
</dbReference>
<dbReference type="InterPro" id="IPR039143">
    <property type="entry name" value="GNPNAT1-like"/>
</dbReference>
<accession>A0A1A8TW90</accession>
<dbReference type="Proteomes" id="UP000092544">
    <property type="component" value="Unassembled WGS sequence"/>
</dbReference>
<dbReference type="SUPFAM" id="SSF55729">
    <property type="entry name" value="Acyl-CoA N-acyltransferases (Nat)"/>
    <property type="match status" value="1"/>
</dbReference>
<reference evidence="2 3" key="1">
    <citation type="submission" date="2016-06" db="EMBL/GenBank/DDBJ databases">
        <authorList>
            <person name="Kjaerup R.B."/>
            <person name="Dalgaard T.S."/>
            <person name="Juul-Madsen H.R."/>
        </authorList>
    </citation>
    <scope>NUCLEOTIDE SEQUENCE [LARGE SCALE GENOMIC DNA]</scope>
    <source>
        <strain evidence="2 3">CECT 8886</strain>
    </source>
</reference>
<organism evidence="2 3">
    <name type="scientific">Marinomonas spartinae</name>
    <dbReference type="NCBI Taxonomy" id="1792290"/>
    <lineage>
        <taxon>Bacteria</taxon>
        <taxon>Pseudomonadati</taxon>
        <taxon>Pseudomonadota</taxon>
        <taxon>Gammaproteobacteria</taxon>
        <taxon>Oceanospirillales</taxon>
        <taxon>Oceanospirillaceae</taxon>
        <taxon>Marinomonas</taxon>
    </lineage>
</organism>
<dbReference type="PANTHER" id="PTHR13355">
    <property type="entry name" value="GLUCOSAMINE 6-PHOSPHATE N-ACETYLTRANSFERASE"/>
    <property type="match status" value="1"/>
</dbReference>
<dbReference type="Pfam" id="PF00583">
    <property type="entry name" value="Acetyltransf_1"/>
    <property type="match status" value="1"/>
</dbReference>
<dbReference type="PANTHER" id="PTHR13355:SF11">
    <property type="entry name" value="GLUCOSAMINE 6-PHOSPHATE N-ACETYLTRANSFERASE"/>
    <property type="match status" value="1"/>
</dbReference>
<evidence type="ECO:0000259" key="1">
    <source>
        <dbReference type="PROSITE" id="PS51186"/>
    </source>
</evidence>
<dbReference type="InterPro" id="IPR016181">
    <property type="entry name" value="Acyl_CoA_acyltransferase"/>
</dbReference>
<sequence length="148" mass="16756">MEIKKLQKADLEGLLRLYRHLHLDDKHLEFEKASEIWAQSAKNDAISYWGLFLKSTLVSSCQLVQVPNLTRGGRAYCLIENVVTHPEYRNRGYGKTLLTSVLDHAWSQGCYKAMLMTGRSEESVLEFYGSVGFNGGEKQAFIAKPSNI</sequence>
<dbReference type="OrthoDB" id="5459937at2"/>
<evidence type="ECO:0000313" key="2">
    <source>
        <dbReference type="EMBL" id="SBS37775.1"/>
    </source>
</evidence>
<feature type="domain" description="N-acetyltransferase" evidence="1">
    <location>
        <begin position="1"/>
        <end position="148"/>
    </location>
</feature>
<dbReference type="AlphaFoldDB" id="A0A1A8TW90"/>
<dbReference type="EMBL" id="FLOB01000021">
    <property type="protein sequence ID" value="SBS37775.1"/>
    <property type="molecule type" value="Genomic_DNA"/>
</dbReference>
<dbReference type="InterPro" id="IPR000182">
    <property type="entry name" value="GNAT_dom"/>
</dbReference>
<protein>
    <submittedName>
        <fullName evidence="2">Putative acetyltransferase</fullName>
    </submittedName>
</protein>
<keyword evidence="2" id="KW-0808">Transferase</keyword>
<proteinExistence type="predicted"/>
<dbReference type="CDD" id="cd04301">
    <property type="entry name" value="NAT_SF"/>
    <property type="match status" value="1"/>
</dbReference>
<name>A0A1A8TW90_9GAMM</name>
<dbReference type="PROSITE" id="PS51186">
    <property type="entry name" value="GNAT"/>
    <property type="match status" value="1"/>
</dbReference>
<evidence type="ECO:0000313" key="3">
    <source>
        <dbReference type="Proteomes" id="UP000092544"/>
    </source>
</evidence>